<sequence>MENTSFLKRTPEHLAEVIALLSMGLVIIGTMLGIEWILLVGVIGFIVGTPLVLFLGPDYETMAERNGDDIDNPSQEDPLETLKAQYAEGTLSEDEFERKVDCLLEVDSAEAIDPRTREPSMIEETDRDTGTADLEEEQLHR</sequence>
<dbReference type="AlphaFoldDB" id="A0ABD5T0R3"/>
<reference evidence="4 5" key="1">
    <citation type="journal article" date="2019" name="Int. J. Syst. Evol. Microbiol.">
        <title>The Global Catalogue of Microorganisms (GCM) 10K type strain sequencing project: providing services to taxonomists for standard genome sequencing and annotation.</title>
        <authorList>
            <consortium name="The Broad Institute Genomics Platform"/>
            <consortium name="The Broad Institute Genome Sequencing Center for Infectious Disease"/>
            <person name="Wu L."/>
            <person name="Ma J."/>
        </authorList>
    </citation>
    <scope>NUCLEOTIDE SEQUENCE [LARGE SCALE GENOMIC DNA]</scope>
    <source>
        <strain evidence="4 5">LMG 29247</strain>
    </source>
</reference>
<dbReference type="InterPro" id="IPR018649">
    <property type="entry name" value="SHOCT"/>
</dbReference>
<dbReference type="Proteomes" id="UP001596383">
    <property type="component" value="Unassembled WGS sequence"/>
</dbReference>
<keyword evidence="2" id="KW-1133">Transmembrane helix</keyword>
<name>A0ABD5T0R3_9EURY</name>
<feature type="transmembrane region" description="Helical" evidence="2">
    <location>
        <begin position="12"/>
        <end position="30"/>
    </location>
</feature>
<feature type="transmembrane region" description="Helical" evidence="2">
    <location>
        <begin position="36"/>
        <end position="56"/>
    </location>
</feature>
<proteinExistence type="predicted"/>
<keyword evidence="2" id="KW-0812">Transmembrane</keyword>
<keyword evidence="5" id="KW-1185">Reference proteome</keyword>
<evidence type="ECO:0000259" key="3">
    <source>
        <dbReference type="Pfam" id="PF09851"/>
    </source>
</evidence>
<protein>
    <submittedName>
        <fullName evidence="4">SHOCT domain-containing protein</fullName>
    </submittedName>
</protein>
<gene>
    <name evidence="4" type="ORF">ACFQE6_32030</name>
</gene>
<evidence type="ECO:0000256" key="2">
    <source>
        <dbReference type="SAM" id="Phobius"/>
    </source>
</evidence>
<dbReference type="EMBL" id="JBHSWV010000765">
    <property type="protein sequence ID" value="MFC6769497.1"/>
    <property type="molecule type" value="Genomic_DNA"/>
</dbReference>
<evidence type="ECO:0000313" key="5">
    <source>
        <dbReference type="Proteomes" id="UP001596383"/>
    </source>
</evidence>
<accession>A0ABD5T0R3</accession>
<organism evidence="4 5">
    <name type="scientific">Natrinema soli</name>
    <dbReference type="NCBI Taxonomy" id="1930624"/>
    <lineage>
        <taxon>Archaea</taxon>
        <taxon>Methanobacteriati</taxon>
        <taxon>Methanobacteriota</taxon>
        <taxon>Stenosarchaea group</taxon>
        <taxon>Halobacteria</taxon>
        <taxon>Halobacteriales</taxon>
        <taxon>Natrialbaceae</taxon>
        <taxon>Natrinema</taxon>
    </lineage>
</organism>
<evidence type="ECO:0000256" key="1">
    <source>
        <dbReference type="SAM" id="MobiDB-lite"/>
    </source>
</evidence>
<dbReference type="RefSeq" id="WP_273742140.1">
    <property type="nucleotide sequence ID" value="NZ_JAQIVI010000765.1"/>
</dbReference>
<feature type="region of interest" description="Disordered" evidence="1">
    <location>
        <begin position="110"/>
        <end position="141"/>
    </location>
</feature>
<comment type="caution">
    <text evidence="4">The sequence shown here is derived from an EMBL/GenBank/DDBJ whole genome shotgun (WGS) entry which is preliminary data.</text>
</comment>
<keyword evidence="2" id="KW-0472">Membrane</keyword>
<evidence type="ECO:0000313" key="4">
    <source>
        <dbReference type="EMBL" id="MFC6769497.1"/>
    </source>
</evidence>
<feature type="domain" description="SHOCT" evidence="3">
    <location>
        <begin position="77"/>
        <end position="99"/>
    </location>
</feature>
<dbReference type="Pfam" id="PF09851">
    <property type="entry name" value="SHOCT"/>
    <property type="match status" value="1"/>
</dbReference>